<name>A0A8S1HPC3_9PELO</name>
<dbReference type="AlphaFoldDB" id="A0A8S1HPC3"/>
<accession>A0A8S1HPC3</accession>
<dbReference type="EMBL" id="CAJGYM010000122">
    <property type="protein sequence ID" value="CAD6198319.1"/>
    <property type="molecule type" value="Genomic_DNA"/>
</dbReference>
<gene>
    <name evidence="2" type="ORF">CAUJ_LOCUS14225</name>
</gene>
<organism evidence="2 3">
    <name type="scientific">Caenorhabditis auriculariae</name>
    <dbReference type="NCBI Taxonomy" id="2777116"/>
    <lineage>
        <taxon>Eukaryota</taxon>
        <taxon>Metazoa</taxon>
        <taxon>Ecdysozoa</taxon>
        <taxon>Nematoda</taxon>
        <taxon>Chromadorea</taxon>
        <taxon>Rhabditida</taxon>
        <taxon>Rhabditina</taxon>
        <taxon>Rhabditomorpha</taxon>
        <taxon>Rhabditoidea</taxon>
        <taxon>Rhabditidae</taxon>
        <taxon>Peloderinae</taxon>
        <taxon>Caenorhabditis</taxon>
    </lineage>
</organism>
<proteinExistence type="predicted"/>
<evidence type="ECO:0000313" key="2">
    <source>
        <dbReference type="EMBL" id="CAD6198319.1"/>
    </source>
</evidence>
<reference evidence="2" key="1">
    <citation type="submission" date="2020-10" db="EMBL/GenBank/DDBJ databases">
        <authorList>
            <person name="Kikuchi T."/>
        </authorList>
    </citation>
    <scope>NUCLEOTIDE SEQUENCE</scope>
    <source>
        <strain evidence="2">NKZ352</strain>
    </source>
</reference>
<keyword evidence="3" id="KW-1185">Reference proteome</keyword>
<feature type="region of interest" description="Disordered" evidence="1">
    <location>
        <begin position="51"/>
        <end position="77"/>
    </location>
</feature>
<evidence type="ECO:0000313" key="3">
    <source>
        <dbReference type="Proteomes" id="UP000835052"/>
    </source>
</evidence>
<dbReference type="Proteomes" id="UP000835052">
    <property type="component" value="Unassembled WGS sequence"/>
</dbReference>
<feature type="compositionally biased region" description="Basic and acidic residues" evidence="1">
    <location>
        <begin position="54"/>
        <end position="77"/>
    </location>
</feature>
<sequence>MALVTFLPFSGWTRWEVEHSDDQLLIPETSKSKISVRLIILEARDTTAPSLSRADGREIKSSATAKKDPSGGRNETEWKREPYCARIKIRLKNSGVEEAGKGENEAEVEDWEGSPWLDGQAKPLGQAIEMIHWVTIEKVISAFGRLWLGRQGGQWAAILHLC</sequence>
<evidence type="ECO:0000256" key="1">
    <source>
        <dbReference type="SAM" id="MobiDB-lite"/>
    </source>
</evidence>
<protein>
    <submittedName>
        <fullName evidence="2">Uncharacterized protein</fullName>
    </submittedName>
</protein>
<comment type="caution">
    <text evidence="2">The sequence shown here is derived from an EMBL/GenBank/DDBJ whole genome shotgun (WGS) entry which is preliminary data.</text>
</comment>